<dbReference type="STRING" id="234267.Acid_6934"/>
<organism evidence="12">
    <name type="scientific">Solibacter usitatus (strain Ellin6076)</name>
    <dbReference type="NCBI Taxonomy" id="234267"/>
    <lineage>
        <taxon>Bacteria</taxon>
        <taxon>Pseudomonadati</taxon>
        <taxon>Acidobacteriota</taxon>
        <taxon>Terriglobia</taxon>
        <taxon>Bryobacterales</taxon>
        <taxon>Solibacteraceae</taxon>
        <taxon>Candidatus Solibacter</taxon>
    </lineage>
</organism>
<gene>
    <name evidence="12" type="ordered locus">Acid_6934</name>
</gene>
<dbReference type="Gene3D" id="1.20.1560.10">
    <property type="entry name" value="ABC transporter type 1, transmembrane domain"/>
    <property type="match status" value="1"/>
</dbReference>
<evidence type="ECO:0000256" key="1">
    <source>
        <dbReference type="ARBA" id="ARBA00004651"/>
    </source>
</evidence>
<dbReference type="PROSITE" id="PS50929">
    <property type="entry name" value="ABC_TM1F"/>
    <property type="match status" value="1"/>
</dbReference>
<dbReference type="SMART" id="SM00382">
    <property type="entry name" value="AAA"/>
    <property type="match status" value="1"/>
</dbReference>
<dbReference type="InterPro" id="IPR017871">
    <property type="entry name" value="ABC_transporter-like_CS"/>
</dbReference>
<dbReference type="GO" id="GO:0005524">
    <property type="term" value="F:ATP binding"/>
    <property type="evidence" value="ECO:0007669"/>
    <property type="project" value="UniProtKB-KW"/>
</dbReference>
<dbReference type="EMBL" id="CP000473">
    <property type="protein sequence ID" value="ABJ87847.1"/>
    <property type="molecule type" value="Genomic_DNA"/>
</dbReference>
<dbReference type="InterPro" id="IPR036640">
    <property type="entry name" value="ABC1_TM_sf"/>
</dbReference>
<dbReference type="PANTHER" id="PTHR43394">
    <property type="entry name" value="ATP-DEPENDENT PERMEASE MDL1, MITOCHONDRIAL"/>
    <property type="match status" value="1"/>
</dbReference>
<dbReference type="GO" id="GO:0015421">
    <property type="term" value="F:ABC-type oligopeptide transporter activity"/>
    <property type="evidence" value="ECO:0007669"/>
    <property type="project" value="TreeGrafter"/>
</dbReference>
<dbReference type="OrthoDB" id="9806127at2"/>
<evidence type="ECO:0000256" key="8">
    <source>
        <dbReference type="ARBA" id="ARBA00023136"/>
    </source>
</evidence>
<evidence type="ECO:0000256" key="2">
    <source>
        <dbReference type="ARBA" id="ARBA00022448"/>
    </source>
</evidence>
<feature type="transmembrane region" description="Helical" evidence="9">
    <location>
        <begin position="266"/>
        <end position="285"/>
    </location>
</feature>
<reference evidence="12" key="1">
    <citation type="submission" date="2006-10" db="EMBL/GenBank/DDBJ databases">
        <title>Complete sequence of Solibacter usitatus Ellin6076.</title>
        <authorList>
            <consortium name="US DOE Joint Genome Institute"/>
            <person name="Copeland A."/>
            <person name="Lucas S."/>
            <person name="Lapidus A."/>
            <person name="Barry K."/>
            <person name="Detter J.C."/>
            <person name="Glavina del Rio T."/>
            <person name="Hammon N."/>
            <person name="Israni S."/>
            <person name="Dalin E."/>
            <person name="Tice H."/>
            <person name="Pitluck S."/>
            <person name="Thompson L.S."/>
            <person name="Brettin T."/>
            <person name="Bruce D."/>
            <person name="Han C."/>
            <person name="Tapia R."/>
            <person name="Gilna P."/>
            <person name="Schmutz J."/>
            <person name="Larimer F."/>
            <person name="Land M."/>
            <person name="Hauser L."/>
            <person name="Kyrpides N."/>
            <person name="Mikhailova N."/>
            <person name="Janssen P.H."/>
            <person name="Kuske C.R."/>
            <person name="Richardson P."/>
        </authorList>
    </citation>
    <scope>NUCLEOTIDE SEQUENCE</scope>
    <source>
        <strain evidence="12">Ellin6076</strain>
    </source>
</reference>
<dbReference type="FunFam" id="3.40.50.300:FF:000221">
    <property type="entry name" value="Multidrug ABC transporter ATP-binding protein"/>
    <property type="match status" value="1"/>
</dbReference>
<dbReference type="PROSITE" id="PS00211">
    <property type="entry name" value="ABC_TRANSPORTER_1"/>
    <property type="match status" value="1"/>
</dbReference>
<protein>
    <submittedName>
        <fullName evidence="12">ABC transporter related</fullName>
    </submittedName>
</protein>
<feature type="transmembrane region" description="Helical" evidence="9">
    <location>
        <begin position="78"/>
        <end position="96"/>
    </location>
</feature>
<feature type="transmembrane region" description="Helical" evidence="9">
    <location>
        <begin position="179"/>
        <end position="200"/>
    </location>
</feature>
<evidence type="ECO:0000256" key="9">
    <source>
        <dbReference type="SAM" id="Phobius"/>
    </source>
</evidence>
<dbReference type="InParanoid" id="Q01R73"/>
<keyword evidence="3" id="KW-1003">Cell membrane</keyword>
<dbReference type="AlphaFoldDB" id="Q01R73"/>
<dbReference type="GO" id="GO:0005886">
    <property type="term" value="C:plasma membrane"/>
    <property type="evidence" value="ECO:0007669"/>
    <property type="project" value="UniProtKB-SubCell"/>
</dbReference>
<dbReference type="PROSITE" id="PS50893">
    <property type="entry name" value="ABC_TRANSPORTER_2"/>
    <property type="match status" value="1"/>
</dbReference>
<evidence type="ECO:0000256" key="4">
    <source>
        <dbReference type="ARBA" id="ARBA00022692"/>
    </source>
</evidence>
<keyword evidence="4 9" id="KW-0812">Transmembrane</keyword>
<evidence type="ECO:0000313" key="12">
    <source>
        <dbReference type="EMBL" id="ABJ87847.1"/>
    </source>
</evidence>
<dbReference type="InterPro" id="IPR011527">
    <property type="entry name" value="ABC1_TM_dom"/>
</dbReference>
<dbReference type="InterPro" id="IPR027417">
    <property type="entry name" value="P-loop_NTPase"/>
</dbReference>
<evidence type="ECO:0000256" key="3">
    <source>
        <dbReference type="ARBA" id="ARBA00022475"/>
    </source>
</evidence>
<keyword evidence="5" id="KW-0547">Nucleotide-binding</keyword>
<dbReference type="SUPFAM" id="SSF52540">
    <property type="entry name" value="P-loop containing nucleoside triphosphate hydrolases"/>
    <property type="match status" value="1"/>
</dbReference>
<sequence length="605" mass="67068">MSETSHSFRAAWHQRLRALRNVPPLLSIVWGSGRGVVTAATMGRVIGALIPLSMLTVSKRILDAVQAHYTGQPLPANFWYLVFGEFLLAASGSLIGRATSYFDGLLADRFTRHVSVLVMQHASRLDLASYEDPVFYDKLERARVQGSDRIAMIQAMGTVVQQIIVVASLSAGIVWFSPWLLVLLVVAVVPAFLGESHFAFQGYSLNIRQTPMRRHLDYLRTLGASKESAKELKLFNLSGYLTGEYSQISNQLYDQNVQLAQRRLRMGAFLSLLSTGAYYGAYAYVIHRTVTGTLSWGSLQFLAGALAGASTNIQNIFSVFSNIADQSLFLTDLVEFLRVEAKIGSKPHALPAPRPIRDGFRFEGVSFAYPGSERLVLNNLDLGIEPGERVALIGENGQGKTTIVKLLTRLYDPASGRILLDGVDLREYSIEDLHSQIGVIFQDFVRYEMTVRQNIATGRVDAYDEGGIRQAARKSRADHVIERLPGGYGQLLGRRFEGGVDLSGGEWQKLALARAYLRDAQILVLDEPTASLDAPSEYEIFERFAELTEGRMALLISHRFSTVRMADRIVVLEDGRIAEEGSHEELIALSGRYSGMFELQAASYR</sequence>
<evidence type="ECO:0000259" key="11">
    <source>
        <dbReference type="PROSITE" id="PS50929"/>
    </source>
</evidence>
<keyword evidence="8 9" id="KW-0472">Membrane</keyword>
<accession>Q01R73</accession>
<dbReference type="SUPFAM" id="SSF90123">
    <property type="entry name" value="ABC transporter transmembrane region"/>
    <property type="match status" value="1"/>
</dbReference>
<dbReference type="KEGG" id="sus:Acid_6934"/>
<dbReference type="Gene3D" id="3.40.50.300">
    <property type="entry name" value="P-loop containing nucleotide triphosphate hydrolases"/>
    <property type="match status" value="1"/>
</dbReference>
<evidence type="ECO:0000256" key="5">
    <source>
        <dbReference type="ARBA" id="ARBA00022741"/>
    </source>
</evidence>
<proteinExistence type="predicted"/>
<dbReference type="InterPro" id="IPR003439">
    <property type="entry name" value="ABC_transporter-like_ATP-bd"/>
</dbReference>
<dbReference type="Pfam" id="PF00005">
    <property type="entry name" value="ABC_tran"/>
    <property type="match status" value="1"/>
</dbReference>
<dbReference type="PANTHER" id="PTHR43394:SF1">
    <property type="entry name" value="ATP-BINDING CASSETTE SUB-FAMILY B MEMBER 10, MITOCHONDRIAL"/>
    <property type="match status" value="1"/>
</dbReference>
<evidence type="ECO:0000259" key="10">
    <source>
        <dbReference type="PROSITE" id="PS50893"/>
    </source>
</evidence>
<keyword evidence="2" id="KW-0813">Transport</keyword>
<name>Q01R73_SOLUE</name>
<feature type="domain" description="ABC transporter" evidence="10">
    <location>
        <begin position="360"/>
        <end position="599"/>
    </location>
</feature>
<evidence type="ECO:0000256" key="6">
    <source>
        <dbReference type="ARBA" id="ARBA00022840"/>
    </source>
</evidence>
<dbReference type="GO" id="GO:0016887">
    <property type="term" value="F:ATP hydrolysis activity"/>
    <property type="evidence" value="ECO:0007669"/>
    <property type="project" value="InterPro"/>
</dbReference>
<comment type="subcellular location">
    <subcellularLocation>
        <location evidence="1">Cell membrane</location>
        <topology evidence="1">Multi-pass membrane protein</topology>
    </subcellularLocation>
</comment>
<feature type="domain" description="ABC transmembrane type-1" evidence="11">
    <location>
        <begin position="45"/>
        <end position="325"/>
    </location>
</feature>
<dbReference type="InterPro" id="IPR003593">
    <property type="entry name" value="AAA+_ATPase"/>
</dbReference>
<keyword evidence="7 9" id="KW-1133">Transmembrane helix</keyword>
<keyword evidence="6" id="KW-0067">ATP-binding</keyword>
<dbReference type="InterPro" id="IPR039421">
    <property type="entry name" value="Type_1_exporter"/>
</dbReference>
<dbReference type="HOGENOM" id="CLU_000604_84_3_0"/>
<dbReference type="eggNOG" id="COG1132">
    <property type="taxonomic scope" value="Bacteria"/>
</dbReference>
<evidence type="ECO:0000256" key="7">
    <source>
        <dbReference type="ARBA" id="ARBA00022989"/>
    </source>
</evidence>